<gene>
    <name evidence="2" type="ORF">EDC28_10720</name>
</gene>
<evidence type="ECO:0000313" key="2">
    <source>
        <dbReference type="EMBL" id="ROQ24139.1"/>
    </source>
</evidence>
<name>A0A3N1P7U0_9GAMM</name>
<organism evidence="2 3">
    <name type="scientific">Gallaecimonas pentaromativorans</name>
    <dbReference type="NCBI Taxonomy" id="584787"/>
    <lineage>
        <taxon>Bacteria</taxon>
        <taxon>Pseudomonadati</taxon>
        <taxon>Pseudomonadota</taxon>
        <taxon>Gammaproteobacteria</taxon>
        <taxon>Enterobacterales</taxon>
        <taxon>Gallaecimonadaceae</taxon>
        <taxon>Gallaecimonas</taxon>
    </lineage>
</organism>
<dbReference type="PANTHER" id="PTHR41521:SF4">
    <property type="entry name" value="BLR0684 PROTEIN"/>
    <property type="match status" value="1"/>
</dbReference>
<dbReference type="InterPro" id="IPR010753">
    <property type="entry name" value="DUF1330"/>
</dbReference>
<evidence type="ECO:0000313" key="3">
    <source>
        <dbReference type="Proteomes" id="UP000268033"/>
    </source>
</evidence>
<proteinExistence type="predicted"/>
<feature type="domain" description="DUF1330" evidence="1">
    <location>
        <begin position="2"/>
        <end position="95"/>
    </location>
</feature>
<dbReference type="InterPro" id="IPR011008">
    <property type="entry name" value="Dimeric_a/b-barrel"/>
</dbReference>
<dbReference type="PANTHER" id="PTHR41521">
    <property type="match status" value="1"/>
</dbReference>
<sequence length="95" mass="10323">MTAYVIFIKDGVKDPDEMAIYAEKAGAARGDHPLTPLVFYGDITTLEGPEAEGAVVLAFPDMAAARAWYDSPAYTEARAHRFKGADYRVLLVEGV</sequence>
<dbReference type="AlphaFoldDB" id="A0A3N1P7U0"/>
<evidence type="ECO:0000259" key="1">
    <source>
        <dbReference type="Pfam" id="PF07045"/>
    </source>
</evidence>
<dbReference type="SUPFAM" id="SSF54909">
    <property type="entry name" value="Dimeric alpha+beta barrel"/>
    <property type="match status" value="1"/>
</dbReference>
<keyword evidence="3" id="KW-1185">Reference proteome</keyword>
<accession>A0A3N1P7U0</accession>
<dbReference type="Gene3D" id="3.30.70.100">
    <property type="match status" value="1"/>
</dbReference>
<dbReference type="EMBL" id="RJUL01000007">
    <property type="protein sequence ID" value="ROQ24139.1"/>
    <property type="molecule type" value="Genomic_DNA"/>
</dbReference>
<dbReference type="STRING" id="584787.GCA_001247655_01265"/>
<reference evidence="2 3" key="1">
    <citation type="submission" date="2018-11" db="EMBL/GenBank/DDBJ databases">
        <title>Genomic Encyclopedia of Type Strains, Phase IV (KMG-IV): sequencing the most valuable type-strain genomes for metagenomic binning, comparative biology and taxonomic classification.</title>
        <authorList>
            <person name="Goeker M."/>
        </authorList>
    </citation>
    <scope>NUCLEOTIDE SEQUENCE [LARGE SCALE GENOMIC DNA]</scope>
    <source>
        <strain evidence="2 3">DSM 21945</strain>
    </source>
</reference>
<protein>
    <submittedName>
        <fullName evidence="2">Uncharacterized protein (DUF1330 family)</fullName>
    </submittedName>
</protein>
<dbReference type="Pfam" id="PF07045">
    <property type="entry name" value="DUF1330"/>
    <property type="match status" value="1"/>
</dbReference>
<dbReference type="RefSeq" id="WP_123421924.1">
    <property type="nucleotide sequence ID" value="NZ_RJUL01000007.1"/>
</dbReference>
<comment type="caution">
    <text evidence="2">The sequence shown here is derived from an EMBL/GenBank/DDBJ whole genome shotgun (WGS) entry which is preliminary data.</text>
</comment>
<dbReference type="Proteomes" id="UP000268033">
    <property type="component" value="Unassembled WGS sequence"/>
</dbReference>